<evidence type="ECO:0000313" key="2">
    <source>
        <dbReference type="EMBL" id="MFK2878357.1"/>
    </source>
</evidence>
<reference evidence="2 3" key="1">
    <citation type="submission" date="2020-10" db="EMBL/GenBank/DDBJ databases">
        <title>Phylogeny of dyella-like bacteria.</title>
        <authorList>
            <person name="Fu J."/>
        </authorList>
    </citation>
    <scope>NUCLEOTIDE SEQUENCE [LARGE SCALE GENOMIC DNA]</scope>
    <source>
        <strain evidence="2 3">KACC 19113</strain>
    </source>
</reference>
<evidence type="ECO:0000256" key="1">
    <source>
        <dbReference type="SAM" id="Phobius"/>
    </source>
</evidence>
<comment type="caution">
    <text evidence="2">The sequence shown here is derived from an EMBL/GenBank/DDBJ whole genome shotgun (WGS) entry which is preliminary data.</text>
</comment>
<evidence type="ECO:0000313" key="3">
    <source>
        <dbReference type="Proteomes" id="UP001620339"/>
    </source>
</evidence>
<keyword evidence="3" id="KW-1185">Reference proteome</keyword>
<protein>
    <submittedName>
        <fullName evidence="2">Uncharacterized protein</fullName>
    </submittedName>
</protein>
<name>A0ABW8J8G1_9GAMM</name>
<keyword evidence="1" id="KW-0472">Membrane</keyword>
<dbReference type="Proteomes" id="UP001620339">
    <property type="component" value="Unassembled WGS sequence"/>
</dbReference>
<accession>A0ABW8J8G1</accession>
<sequence>MNWKVVVVEVGAILLVMGAIHLCVRTSERRHSEFLERETEALRAKSAVPMHRPPNERDTLALAEKDSSTFCHPSDESVDGCRLDAVLMDNQWIVFAWPYFGKADPQCCAPDSAHLFRYSRDGVFLREERGDP</sequence>
<dbReference type="EMBL" id="JADIKK010000008">
    <property type="protein sequence ID" value="MFK2878357.1"/>
    <property type="molecule type" value="Genomic_DNA"/>
</dbReference>
<feature type="transmembrane region" description="Helical" evidence="1">
    <location>
        <begin position="6"/>
        <end position="24"/>
    </location>
</feature>
<dbReference type="RefSeq" id="WP_404615013.1">
    <property type="nucleotide sequence ID" value="NZ_JADIKK010000008.1"/>
</dbReference>
<gene>
    <name evidence="2" type="ORF">ISP25_14875</name>
</gene>
<proteinExistence type="predicted"/>
<keyword evidence="1" id="KW-1133">Transmembrane helix</keyword>
<organism evidence="2 3">
    <name type="scientific">Rhodanobacter hydrolyticus</name>
    <dbReference type="NCBI Taxonomy" id="2250595"/>
    <lineage>
        <taxon>Bacteria</taxon>
        <taxon>Pseudomonadati</taxon>
        <taxon>Pseudomonadota</taxon>
        <taxon>Gammaproteobacteria</taxon>
        <taxon>Lysobacterales</taxon>
        <taxon>Rhodanobacteraceae</taxon>
        <taxon>Rhodanobacter</taxon>
    </lineage>
</organism>
<keyword evidence="1" id="KW-0812">Transmembrane</keyword>